<dbReference type="Proteomes" id="UP000487649">
    <property type="component" value="Unassembled WGS sequence"/>
</dbReference>
<dbReference type="GO" id="GO:0005737">
    <property type="term" value="C:cytoplasm"/>
    <property type="evidence" value="ECO:0007669"/>
    <property type="project" value="UniProtKB-SubCell"/>
</dbReference>
<gene>
    <name evidence="5" type="primary">sepF</name>
    <name evidence="6" type="ORF">GMA92_12945</name>
</gene>
<name>A0A173UHF6_9FIRM</name>
<comment type="similarity">
    <text evidence="5">Belongs to the SepF family.</text>
</comment>
<dbReference type="AlphaFoldDB" id="A0A173UHF6"/>
<proteinExistence type="inferred from homology"/>
<dbReference type="GO" id="GO:0000917">
    <property type="term" value="P:division septum assembly"/>
    <property type="evidence" value="ECO:0007669"/>
    <property type="project" value="UniProtKB-KW"/>
</dbReference>
<evidence type="ECO:0000256" key="5">
    <source>
        <dbReference type="HAMAP-Rule" id="MF_01197"/>
    </source>
</evidence>
<dbReference type="InterPro" id="IPR038594">
    <property type="entry name" value="SepF-like_sf"/>
</dbReference>
<dbReference type="Gene3D" id="3.30.110.150">
    <property type="entry name" value="SepF-like protein"/>
    <property type="match status" value="1"/>
</dbReference>
<comment type="subunit">
    <text evidence="5">Homodimer. Interacts with FtsZ.</text>
</comment>
<dbReference type="GO" id="GO:0043093">
    <property type="term" value="P:FtsZ-dependent cytokinesis"/>
    <property type="evidence" value="ECO:0007669"/>
    <property type="project" value="UniProtKB-UniRule"/>
</dbReference>
<comment type="subcellular location">
    <subcellularLocation>
        <location evidence="5">Cytoplasm</location>
    </subcellularLocation>
    <text evidence="5">Localizes to the division site, in a FtsZ-dependent manner.</text>
</comment>
<dbReference type="HAMAP" id="MF_01197">
    <property type="entry name" value="SepF"/>
    <property type="match status" value="1"/>
</dbReference>
<accession>A0A173UHF6</accession>
<dbReference type="OrthoDB" id="9815206at2"/>
<dbReference type="InterPro" id="IPR007561">
    <property type="entry name" value="Cell_div_SepF/SepF-rel"/>
</dbReference>
<reference evidence="6 7" key="1">
    <citation type="journal article" date="2019" name="Nat. Med.">
        <title>A library of human gut bacterial isolates paired with longitudinal multiomics data enables mechanistic microbiome research.</title>
        <authorList>
            <person name="Poyet M."/>
            <person name="Groussin M."/>
            <person name="Gibbons S.M."/>
            <person name="Avila-Pacheco J."/>
            <person name="Jiang X."/>
            <person name="Kearney S.M."/>
            <person name="Perrotta A.R."/>
            <person name="Berdy B."/>
            <person name="Zhao S."/>
            <person name="Lieberman T.D."/>
            <person name="Swanson P.K."/>
            <person name="Smith M."/>
            <person name="Roesemann S."/>
            <person name="Alexander J.E."/>
            <person name="Rich S.A."/>
            <person name="Livny J."/>
            <person name="Vlamakis H."/>
            <person name="Clish C."/>
            <person name="Bullock K."/>
            <person name="Deik A."/>
            <person name="Scott J."/>
            <person name="Pierce K.A."/>
            <person name="Xavier R.J."/>
            <person name="Alm E.J."/>
        </authorList>
    </citation>
    <scope>NUCLEOTIDE SEQUENCE [LARGE SCALE GENOMIC DNA]</scope>
    <source>
        <strain evidence="6 7">BIOML-A198</strain>
    </source>
</reference>
<dbReference type="Pfam" id="PF04472">
    <property type="entry name" value="SepF"/>
    <property type="match status" value="1"/>
</dbReference>
<dbReference type="GeneID" id="60059916"/>
<keyword evidence="5" id="KW-0963">Cytoplasm</keyword>
<keyword evidence="2 5" id="KW-0717">Septation</keyword>
<dbReference type="RefSeq" id="WP_006785232.1">
    <property type="nucleotide sequence ID" value="NZ_CABJBH010000027.1"/>
</dbReference>
<evidence type="ECO:0000256" key="3">
    <source>
        <dbReference type="ARBA" id="ARBA00023306"/>
    </source>
</evidence>
<keyword evidence="3 5" id="KW-0131">Cell cycle</keyword>
<dbReference type="InterPro" id="IPR023052">
    <property type="entry name" value="Cell_div_SepF"/>
</dbReference>
<organism evidence="6 7">
    <name type="scientific">Turicibacter sanguinis</name>
    <dbReference type="NCBI Taxonomy" id="154288"/>
    <lineage>
        <taxon>Bacteria</taxon>
        <taxon>Bacillati</taxon>
        <taxon>Bacillota</taxon>
        <taxon>Erysipelotrichia</taxon>
        <taxon>Erysipelotrichales</taxon>
        <taxon>Turicibacteraceae</taxon>
        <taxon>Turicibacter</taxon>
    </lineage>
</organism>
<evidence type="ECO:0000256" key="2">
    <source>
        <dbReference type="ARBA" id="ARBA00023210"/>
    </source>
</evidence>
<evidence type="ECO:0000256" key="4">
    <source>
        <dbReference type="ARBA" id="ARBA00044936"/>
    </source>
</evidence>
<keyword evidence="1 5" id="KW-0132">Cell division</keyword>
<comment type="caution">
    <text evidence="6">The sequence shown here is derived from an EMBL/GenBank/DDBJ whole genome shotgun (WGS) entry which is preliminary data.</text>
</comment>
<dbReference type="EMBL" id="WMQE01000034">
    <property type="protein sequence ID" value="MTK22318.1"/>
    <property type="molecule type" value="Genomic_DNA"/>
</dbReference>
<comment type="function">
    <text evidence="4 5">Cell division protein that is part of the divisome complex and is recruited early to the Z-ring. Probably stimulates Z-ring formation, perhaps through the cross-linking of FtsZ protofilaments. Its function overlaps with FtsA.</text>
</comment>
<dbReference type="PANTHER" id="PTHR35798:SF1">
    <property type="entry name" value="CELL DIVISION PROTEIN SEPF"/>
    <property type="match status" value="1"/>
</dbReference>
<sequence>MSFKDKFKSIIGIDEDEYEMEFEEEEEIEEPEVLKPIPAAKPVLTAIPNQSNHSNNKGKSTVMTMNKELNKANLDSNLNKVIIREPNEYSDAQDIADCLKDNYPVFINLQRLEKAQAKRVVDFLSGTIYAIDGDIKRVGTNLFLCTPRNVETEGQVTVQELQQDIEE</sequence>
<dbReference type="PANTHER" id="PTHR35798">
    <property type="entry name" value="CELL DIVISION PROTEIN SEPF"/>
    <property type="match status" value="1"/>
</dbReference>
<evidence type="ECO:0000256" key="1">
    <source>
        <dbReference type="ARBA" id="ARBA00022618"/>
    </source>
</evidence>
<evidence type="ECO:0000313" key="6">
    <source>
        <dbReference type="EMBL" id="MTK22318.1"/>
    </source>
</evidence>
<protein>
    <recommendedName>
        <fullName evidence="5">Cell division protein SepF</fullName>
    </recommendedName>
</protein>
<evidence type="ECO:0000313" key="7">
    <source>
        <dbReference type="Proteomes" id="UP000487649"/>
    </source>
</evidence>